<dbReference type="InterPro" id="IPR000528">
    <property type="entry name" value="Plant_nsLTP"/>
</dbReference>
<dbReference type="CDD" id="cd01960">
    <property type="entry name" value="nsLTP1"/>
    <property type="match status" value="1"/>
</dbReference>
<gene>
    <name evidence="5" type="ORF">F3Y22_tig00111387pilonHSYRG00059</name>
</gene>
<dbReference type="AlphaFoldDB" id="A0A6A2YMH6"/>
<dbReference type="GO" id="GO:0006869">
    <property type="term" value="P:lipid transport"/>
    <property type="evidence" value="ECO:0007669"/>
    <property type="project" value="InterPro"/>
</dbReference>
<reference evidence="5" key="1">
    <citation type="submission" date="2019-09" db="EMBL/GenBank/DDBJ databases">
        <title>Draft genome information of white flower Hibiscus syriacus.</title>
        <authorList>
            <person name="Kim Y.-M."/>
        </authorList>
    </citation>
    <scope>NUCLEOTIDE SEQUENCE [LARGE SCALE GENOMIC DNA]</scope>
    <source>
        <strain evidence="5">YM2019G1</strain>
    </source>
</reference>
<feature type="domain" description="Bifunctional inhibitor/plant lipid transfer protein/seed storage helical" evidence="4">
    <location>
        <begin position="30"/>
        <end position="117"/>
    </location>
</feature>
<keyword evidence="6" id="KW-1185">Reference proteome</keyword>
<dbReference type="InterPro" id="IPR016140">
    <property type="entry name" value="Bifunc_inhib/LTP/seed_store"/>
</dbReference>
<dbReference type="InterPro" id="IPR036312">
    <property type="entry name" value="Bifun_inhib/LTP/seed_sf"/>
</dbReference>
<dbReference type="Pfam" id="PF00234">
    <property type="entry name" value="Tryp_alpha_amyl"/>
    <property type="match status" value="1"/>
</dbReference>
<name>A0A6A2YMH6_HIBSY</name>
<evidence type="ECO:0000256" key="2">
    <source>
        <dbReference type="RuleBase" id="RU000628"/>
    </source>
</evidence>
<dbReference type="Gene3D" id="1.10.110.10">
    <property type="entry name" value="Plant lipid-transfer and hydrophobic proteins"/>
    <property type="match status" value="1"/>
</dbReference>
<feature type="signal peptide" evidence="3">
    <location>
        <begin position="1"/>
        <end position="26"/>
    </location>
</feature>
<sequence length="121" mass="12398">MASSMSLKLACVLVLCLAVAAPQAQGTITCGQVVSSLAHCIVYVRNHCAGGGVPATCCNGIKYLSTASQSTPDRQSACNCIKGVVAGIPGINYGLTNKLPGMYGVNILYKISPSSDCKSIK</sequence>
<proteinExistence type="inferred from homology"/>
<organism evidence="5 6">
    <name type="scientific">Hibiscus syriacus</name>
    <name type="common">Rose of Sharon</name>
    <dbReference type="NCBI Taxonomy" id="106335"/>
    <lineage>
        <taxon>Eukaryota</taxon>
        <taxon>Viridiplantae</taxon>
        <taxon>Streptophyta</taxon>
        <taxon>Embryophyta</taxon>
        <taxon>Tracheophyta</taxon>
        <taxon>Spermatophyta</taxon>
        <taxon>Magnoliopsida</taxon>
        <taxon>eudicotyledons</taxon>
        <taxon>Gunneridae</taxon>
        <taxon>Pentapetalae</taxon>
        <taxon>rosids</taxon>
        <taxon>malvids</taxon>
        <taxon>Malvales</taxon>
        <taxon>Malvaceae</taxon>
        <taxon>Malvoideae</taxon>
        <taxon>Hibiscus</taxon>
    </lineage>
</organism>
<feature type="chain" id="PRO_5025492356" description="Non-specific lipid-transfer protein" evidence="3">
    <location>
        <begin position="27"/>
        <end position="121"/>
    </location>
</feature>
<keyword evidence="2" id="KW-0813">Transport</keyword>
<evidence type="ECO:0000313" key="6">
    <source>
        <dbReference type="Proteomes" id="UP000436088"/>
    </source>
</evidence>
<dbReference type="Proteomes" id="UP000436088">
    <property type="component" value="Unassembled WGS sequence"/>
</dbReference>
<comment type="caution">
    <text evidence="5">The sequence shown here is derived from an EMBL/GenBank/DDBJ whole genome shotgun (WGS) entry which is preliminary data.</text>
</comment>
<evidence type="ECO:0000259" key="4">
    <source>
        <dbReference type="SMART" id="SM00499"/>
    </source>
</evidence>
<dbReference type="SMART" id="SM00499">
    <property type="entry name" value="AAI"/>
    <property type="match status" value="1"/>
</dbReference>
<evidence type="ECO:0000313" key="5">
    <source>
        <dbReference type="EMBL" id="KAE8680538.1"/>
    </source>
</evidence>
<dbReference type="PANTHER" id="PTHR33076">
    <property type="entry name" value="NON-SPECIFIC LIPID-TRANSFER PROTEIN 2-RELATED"/>
    <property type="match status" value="1"/>
</dbReference>
<keyword evidence="2" id="KW-0446">Lipid-binding</keyword>
<dbReference type="GO" id="GO:0008289">
    <property type="term" value="F:lipid binding"/>
    <property type="evidence" value="ECO:0007669"/>
    <property type="project" value="UniProtKB-KW"/>
</dbReference>
<protein>
    <recommendedName>
        <fullName evidence="2">Non-specific lipid-transfer protein</fullName>
    </recommendedName>
</protein>
<evidence type="ECO:0000256" key="3">
    <source>
        <dbReference type="SAM" id="SignalP"/>
    </source>
</evidence>
<comment type="function">
    <text evidence="2">Plant non-specific lipid-transfer proteins transfer phospholipids as well as galactolipids across membranes. May play a role in wax or cutin deposition in the cell walls of expanding epidermal cells and certain secretory tissues.</text>
</comment>
<accession>A0A6A2YMH6</accession>
<keyword evidence="3" id="KW-0732">Signal</keyword>
<dbReference type="PRINTS" id="PR00382">
    <property type="entry name" value="LIPIDTRNSFER"/>
</dbReference>
<dbReference type="SUPFAM" id="SSF47699">
    <property type="entry name" value="Bifunctional inhibitor/lipid-transfer protein/seed storage 2S albumin"/>
    <property type="match status" value="1"/>
</dbReference>
<evidence type="ECO:0000256" key="1">
    <source>
        <dbReference type="ARBA" id="ARBA00009748"/>
    </source>
</evidence>
<comment type="similarity">
    <text evidence="1 2">Belongs to the plant LTP family.</text>
</comment>
<dbReference type="EMBL" id="VEPZ02001324">
    <property type="protein sequence ID" value="KAE8680538.1"/>
    <property type="molecule type" value="Genomic_DNA"/>
</dbReference>